<keyword evidence="5 6" id="KW-0472">Membrane</keyword>
<gene>
    <name evidence="8" type="ORF">SAMN05421748_106216</name>
</gene>
<keyword evidence="2" id="KW-1003">Cell membrane</keyword>
<dbReference type="RefSeq" id="WP_097321026.1">
    <property type="nucleotide sequence ID" value="NZ_OBDY01000006.1"/>
</dbReference>
<feature type="transmembrane region" description="Helical" evidence="6">
    <location>
        <begin position="294"/>
        <end position="317"/>
    </location>
</feature>
<reference evidence="9" key="1">
    <citation type="submission" date="2017-09" db="EMBL/GenBank/DDBJ databases">
        <authorList>
            <person name="Varghese N."/>
            <person name="Submissions S."/>
        </authorList>
    </citation>
    <scope>NUCLEOTIDE SEQUENCE [LARGE SCALE GENOMIC DNA]</scope>
    <source>
        <strain evidence="9">CGMCC 4.6857</strain>
    </source>
</reference>
<feature type="transmembrane region" description="Helical" evidence="6">
    <location>
        <begin position="264"/>
        <end position="282"/>
    </location>
</feature>
<feature type="domain" description="Type II secretion system protein GspF" evidence="7">
    <location>
        <begin position="154"/>
        <end position="278"/>
    </location>
</feature>
<dbReference type="Proteomes" id="UP000219612">
    <property type="component" value="Unassembled WGS sequence"/>
</dbReference>
<evidence type="ECO:0000256" key="5">
    <source>
        <dbReference type="ARBA" id="ARBA00023136"/>
    </source>
</evidence>
<dbReference type="Gene3D" id="1.20.81.30">
    <property type="entry name" value="Type II secretion system (T2SS), domain F"/>
    <property type="match status" value="1"/>
</dbReference>
<evidence type="ECO:0000259" key="7">
    <source>
        <dbReference type="Pfam" id="PF00482"/>
    </source>
</evidence>
<sequence>MIPAFVIAVGAASAATFLLAYAVLAAAFGRTPIQRRLATLQNFTVRRETVKEAWWRRLIQASGRKVERSELLSALAERSAPLLDRLGASIRPADWLAVRLYACLLTVVVLTVLLPFAVALPLGLTAGFFGSNALLRSRIRRREQVFADELPGALQLMISSLRSGFTMHQSVEAAVKDDEGPVAAELRRALSETRISGSFEDALERIGERTRSDEMLWLVMALRLQREVGGSLVDVMQTTADTMRERSYLRRHVRALSGEGRMSAYVLTAMPIATGLILYLTNPAYLNPLFTEPLGWAMLAVGVVALTIGAIWLRIVVQVKA</sequence>
<evidence type="ECO:0000256" key="1">
    <source>
        <dbReference type="ARBA" id="ARBA00004651"/>
    </source>
</evidence>
<evidence type="ECO:0000256" key="6">
    <source>
        <dbReference type="SAM" id="Phobius"/>
    </source>
</evidence>
<comment type="subcellular location">
    <subcellularLocation>
        <location evidence="1">Cell membrane</location>
        <topology evidence="1">Multi-pass membrane protein</topology>
    </subcellularLocation>
</comment>
<feature type="transmembrane region" description="Helical" evidence="6">
    <location>
        <begin position="98"/>
        <end position="131"/>
    </location>
</feature>
<evidence type="ECO:0000256" key="4">
    <source>
        <dbReference type="ARBA" id="ARBA00022989"/>
    </source>
</evidence>
<dbReference type="AlphaFoldDB" id="A0A285I1M0"/>
<dbReference type="OrthoDB" id="597333at2"/>
<dbReference type="EMBL" id="OBDY01000006">
    <property type="protein sequence ID" value="SNY41862.1"/>
    <property type="molecule type" value="Genomic_DNA"/>
</dbReference>
<keyword evidence="4 6" id="KW-1133">Transmembrane helix</keyword>
<evidence type="ECO:0000256" key="3">
    <source>
        <dbReference type="ARBA" id="ARBA00022692"/>
    </source>
</evidence>
<keyword evidence="3 6" id="KW-0812">Transmembrane</keyword>
<accession>A0A285I1M0</accession>
<dbReference type="InterPro" id="IPR018076">
    <property type="entry name" value="T2SS_GspF_dom"/>
</dbReference>
<name>A0A285I1M0_9ACTN</name>
<proteinExistence type="predicted"/>
<evidence type="ECO:0000256" key="2">
    <source>
        <dbReference type="ARBA" id="ARBA00022475"/>
    </source>
</evidence>
<dbReference type="PANTHER" id="PTHR35007:SF1">
    <property type="entry name" value="PILUS ASSEMBLY PROTEIN"/>
    <property type="match status" value="1"/>
</dbReference>
<protein>
    <submittedName>
        <fullName evidence="8">Tight adherence protein B</fullName>
    </submittedName>
</protein>
<dbReference type="PANTHER" id="PTHR35007">
    <property type="entry name" value="INTEGRAL MEMBRANE PROTEIN-RELATED"/>
    <property type="match status" value="1"/>
</dbReference>
<dbReference type="InterPro" id="IPR042094">
    <property type="entry name" value="T2SS_GspF_sf"/>
</dbReference>
<evidence type="ECO:0000313" key="8">
    <source>
        <dbReference type="EMBL" id="SNY41862.1"/>
    </source>
</evidence>
<keyword evidence="9" id="KW-1185">Reference proteome</keyword>
<evidence type="ECO:0000313" key="9">
    <source>
        <dbReference type="Proteomes" id="UP000219612"/>
    </source>
</evidence>
<organism evidence="8 9">
    <name type="scientific">Paractinoplanes atraurantiacus</name>
    <dbReference type="NCBI Taxonomy" id="1036182"/>
    <lineage>
        <taxon>Bacteria</taxon>
        <taxon>Bacillati</taxon>
        <taxon>Actinomycetota</taxon>
        <taxon>Actinomycetes</taxon>
        <taxon>Micromonosporales</taxon>
        <taxon>Micromonosporaceae</taxon>
        <taxon>Paractinoplanes</taxon>
    </lineage>
</organism>
<dbReference type="GO" id="GO:0005886">
    <property type="term" value="C:plasma membrane"/>
    <property type="evidence" value="ECO:0007669"/>
    <property type="project" value="UniProtKB-SubCell"/>
</dbReference>
<dbReference type="Pfam" id="PF00482">
    <property type="entry name" value="T2SSF"/>
    <property type="match status" value="1"/>
</dbReference>